<proteinExistence type="predicted"/>
<dbReference type="EMBL" id="CP097885">
    <property type="protein sequence ID" value="URN41996.1"/>
    <property type="molecule type" value="Genomic_DNA"/>
</dbReference>
<name>A0ABY4TNE9_9FIRM</name>
<keyword evidence="2" id="KW-1185">Reference proteome</keyword>
<dbReference type="RefSeq" id="WP_250342416.1">
    <property type="nucleotide sequence ID" value="NZ_CP097885.1"/>
</dbReference>
<accession>A0ABY4TNE9</accession>
<dbReference type="Proteomes" id="UP001056218">
    <property type="component" value="Chromosome"/>
</dbReference>
<sequence>MKCLMKNLIILFALLFLSLVFLGRTIYRSYTEDPKVHKQEEVNLNQDKGNKNFEILEVSSEKKKQMEESLGYEIAEIKYIKLLDKDDYTEEEVKNREGYTIENISEVKNVIEFSGRDLYQSICKNEKEEDAEIKIGERILRNDYMVDFPMDPKIISNSLGFDVEKKIKINLDIEVKVEGKSFASLSLFPEINHYDFEVHKNGRGVSKGTAKKVVGAYLIVRREPINEI</sequence>
<organism evidence="1 2">
    <name type="scientific">Peptoniphilus genitalis</name>
    <dbReference type="NCBI Taxonomy" id="3036303"/>
    <lineage>
        <taxon>Bacteria</taxon>
        <taxon>Bacillati</taxon>
        <taxon>Bacillota</taxon>
        <taxon>Tissierellia</taxon>
        <taxon>Tissierellales</taxon>
        <taxon>Peptoniphilaceae</taxon>
        <taxon>Peptoniphilus</taxon>
    </lineage>
</organism>
<protein>
    <submittedName>
        <fullName evidence="1">Uncharacterized protein</fullName>
    </submittedName>
</protein>
<gene>
    <name evidence="1" type="ORF">M9426_03150</name>
</gene>
<evidence type="ECO:0000313" key="2">
    <source>
        <dbReference type="Proteomes" id="UP001056218"/>
    </source>
</evidence>
<reference evidence="1 2" key="1">
    <citation type="submission" date="2022-05" db="EMBL/GenBank/DDBJ databases">
        <title>Identification of Peptoniphilus vaginalis-like Bacteria, Peptoniphilus septimus sp. nov. from Blood Cultures in a Cervical Cancer Patient receiving Chemotherapy: Case and Implications.</title>
        <authorList>
            <person name="Zhan X.-Y."/>
        </authorList>
    </citation>
    <scope>NUCLEOTIDE SEQUENCE [LARGE SCALE GENOMIC DNA]</scope>
    <source>
        <strain evidence="1 2">SAHP1</strain>
    </source>
</reference>
<evidence type="ECO:0000313" key="1">
    <source>
        <dbReference type="EMBL" id="URN41996.1"/>
    </source>
</evidence>